<dbReference type="InterPro" id="IPR029052">
    <property type="entry name" value="Metallo-depent_PP-like"/>
</dbReference>
<keyword evidence="4" id="KW-1185">Reference proteome</keyword>
<dbReference type="PANTHER" id="PTHR30337:SF7">
    <property type="entry name" value="PHOSPHOESTERASE"/>
    <property type="match status" value="1"/>
</dbReference>
<evidence type="ECO:0000313" key="3">
    <source>
        <dbReference type="EMBL" id="NKN32493.1"/>
    </source>
</evidence>
<dbReference type="RefSeq" id="WP_168667052.1">
    <property type="nucleotide sequence ID" value="NZ_JAAXKX010000004.1"/>
</dbReference>
<proteinExistence type="predicted"/>
<reference evidence="3 4" key="1">
    <citation type="submission" date="2020-04" db="EMBL/GenBank/DDBJ databases">
        <title>Draft Whole-Genome sequence of Marichromatium bheemlicum DSM 18632, type strain.</title>
        <authorList>
            <person name="Kyndt J.A."/>
            <person name="Meyer T.E."/>
        </authorList>
    </citation>
    <scope>NUCLEOTIDE SEQUENCE [LARGE SCALE GENOMIC DNA]</scope>
    <source>
        <strain evidence="3 4">DSM 18632</strain>
    </source>
</reference>
<evidence type="ECO:0000256" key="1">
    <source>
        <dbReference type="ARBA" id="ARBA00022801"/>
    </source>
</evidence>
<dbReference type="InterPro" id="IPR041796">
    <property type="entry name" value="Mre11_N"/>
</dbReference>
<dbReference type="InterPro" id="IPR004843">
    <property type="entry name" value="Calcineurin-like_PHP"/>
</dbReference>
<dbReference type="Pfam" id="PF00149">
    <property type="entry name" value="Metallophos"/>
    <property type="match status" value="1"/>
</dbReference>
<name>A0ABX1I5G4_9GAMM</name>
<keyword evidence="3" id="KW-0269">Exonuclease</keyword>
<protein>
    <submittedName>
        <fullName evidence="3">DNA repair exonuclease</fullName>
    </submittedName>
</protein>
<sequence length="410" mass="45103">MRFLHAADIHLDSPLQGLERYPGAPLEALRGATRRALVNLVELALAESVELLLIAGDLYDGDWRDYNTGLFFITQMQRLRAAGIPVCLIAGNHDAASQITRVLRLPDNVHVFATDRPETRVFDSLGLAVHGQGFATRAVTTDLSRNYPPPVAGLFNIGLLHTALEGRSGHARYAPCRLEALRQHGYDYWALGHVHTREVLAEAPWVVFPGNLQGRHIRECGAKGATLVTFDHDHRVSLQHRALDVVRWARVEVALDGCDDLDVVHARIDQALARTGEQAEGRTLALRLELTGTTGLDAQLRAEYEHLVNECRGLAGAHGHRLWLEQVRVETRPEGQTVVADAALGGLLEAIERLELDPSTLAEDLEPLATRLPSAVRQGGGDPTDPQLLRACLEDVRALLRARLLGTEQR</sequence>
<dbReference type="Gene3D" id="3.60.21.10">
    <property type="match status" value="1"/>
</dbReference>
<keyword evidence="1" id="KW-0378">Hydrolase</keyword>
<evidence type="ECO:0000313" key="4">
    <source>
        <dbReference type="Proteomes" id="UP000740754"/>
    </source>
</evidence>
<dbReference type="EMBL" id="JAAXKX010000004">
    <property type="protein sequence ID" value="NKN32493.1"/>
    <property type="molecule type" value="Genomic_DNA"/>
</dbReference>
<dbReference type="GO" id="GO:0004527">
    <property type="term" value="F:exonuclease activity"/>
    <property type="evidence" value="ECO:0007669"/>
    <property type="project" value="UniProtKB-KW"/>
</dbReference>
<dbReference type="CDD" id="cd00840">
    <property type="entry name" value="MPP_Mre11_N"/>
    <property type="match status" value="1"/>
</dbReference>
<gene>
    <name evidence="3" type="ORF">HF203_04580</name>
</gene>
<dbReference type="PIRSF" id="PIRSF033091">
    <property type="entry name" value="Pesterase_YhaO"/>
    <property type="match status" value="1"/>
</dbReference>
<comment type="caution">
    <text evidence="3">The sequence shown here is derived from an EMBL/GenBank/DDBJ whole genome shotgun (WGS) entry which is preliminary data.</text>
</comment>
<dbReference type="SUPFAM" id="SSF56300">
    <property type="entry name" value="Metallo-dependent phosphatases"/>
    <property type="match status" value="1"/>
</dbReference>
<dbReference type="Proteomes" id="UP000740754">
    <property type="component" value="Unassembled WGS sequence"/>
</dbReference>
<evidence type="ECO:0000259" key="2">
    <source>
        <dbReference type="Pfam" id="PF00149"/>
    </source>
</evidence>
<dbReference type="InterPro" id="IPR050535">
    <property type="entry name" value="DNA_Repair-Maintenance_Comp"/>
</dbReference>
<keyword evidence="3" id="KW-0540">Nuclease</keyword>
<organism evidence="3 4">
    <name type="scientific">Marichromatium bheemlicum</name>
    <dbReference type="NCBI Taxonomy" id="365339"/>
    <lineage>
        <taxon>Bacteria</taxon>
        <taxon>Pseudomonadati</taxon>
        <taxon>Pseudomonadota</taxon>
        <taxon>Gammaproteobacteria</taxon>
        <taxon>Chromatiales</taxon>
        <taxon>Chromatiaceae</taxon>
        <taxon>Marichromatium</taxon>
    </lineage>
</organism>
<feature type="domain" description="Calcineurin-like phosphoesterase" evidence="2">
    <location>
        <begin position="1"/>
        <end position="196"/>
    </location>
</feature>
<dbReference type="InterPro" id="IPR014576">
    <property type="entry name" value="Pesterase_YhaO"/>
</dbReference>
<accession>A0ABX1I5G4</accession>
<dbReference type="PANTHER" id="PTHR30337">
    <property type="entry name" value="COMPONENT OF ATP-DEPENDENT DSDNA EXONUCLEASE"/>
    <property type="match status" value="1"/>
</dbReference>